<dbReference type="PANTHER" id="PTHR33177">
    <property type="entry name" value="PUTATIVE-RELATED"/>
    <property type="match status" value="1"/>
</dbReference>
<dbReference type="AlphaFoldDB" id="A0AAQ3MZY7"/>
<dbReference type="InterPro" id="IPR056440">
    <property type="entry name" value="Zn-ribbon_GIR1"/>
</dbReference>
<organism evidence="3 4">
    <name type="scientific">Vigna mungo</name>
    <name type="common">Black gram</name>
    <name type="synonym">Phaseolus mungo</name>
    <dbReference type="NCBI Taxonomy" id="3915"/>
    <lineage>
        <taxon>Eukaryota</taxon>
        <taxon>Viridiplantae</taxon>
        <taxon>Streptophyta</taxon>
        <taxon>Embryophyta</taxon>
        <taxon>Tracheophyta</taxon>
        <taxon>Spermatophyta</taxon>
        <taxon>Magnoliopsida</taxon>
        <taxon>eudicotyledons</taxon>
        <taxon>Gunneridae</taxon>
        <taxon>Pentapetalae</taxon>
        <taxon>rosids</taxon>
        <taxon>fabids</taxon>
        <taxon>Fabales</taxon>
        <taxon>Fabaceae</taxon>
        <taxon>Papilionoideae</taxon>
        <taxon>50 kb inversion clade</taxon>
        <taxon>NPAAA clade</taxon>
        <taxon>indigoferoid/millettioid clade</taxon>
        <taxon>Phaseoleae</taxon>
        <taxon>Vigna</taxon>
    </lineage>
</organism>
<feature type="compositionally biased region" description="Basic and acidic residues" evidence="1">
    <location>
        <begin position="1"/>
        <end position="13"/>
    </location>
</feature>
<keyword evidence="4" id="KW-1185">Reference proteome</keyword>
<accession>A0AAQ3MZY7</accession>
<evidence type="ECO:0000313" key="3">
    <source>
        <dbReference type="EMBL" id="WVZ00040.1"/>
    </source>
</evidence>
<dbReference type="Pfam" id="PF24747">
    <property type="entry name" value="Zn-ribbon_GIR1"/>
    <property type="match status" value="1"/>
</dbReference>
<dbReference type="PANTHER" id="PTHR33177:SF79">
    <property type="entry name" value="LITAF DOMAIN-CONTAINING PROTEIN"/>
    <property type="match status" value="1"/>
</dbReference>
<dbReference type="EMBL" id="CP144693">
    <property type="protein sequence ID" value="WVZ00040.1"/>
    <property type="molecule type" value="Genomic_DNA"/>
</dbReference>
<proteinExistence type="predicted"/>
<protein>
    <recommendedName>
        <fullName evidence="2">GIR1-like zinc ribbon domain-containing protein</fullName>
    </recommendedName>
</protein>
<evidence type="ECO:0000256" key="1">
    <source>
        <dbReference type="SAM" id="MobiDB-lite"/>
    </source>
</evidence>
<feature type="region of interest" description="Disordered" evidence="1">
    <location>
        <begin position="1"/>
        <end position="39"/>
    </location>
</feature>
<evidence type="ECO:0000259" key="2">
    <source>
        <dbReference type="Pfam" id="PF24747"/>
    </source>
</evidence>
<reference evidence="3 4" key="1">
    <citation type="journal article" date="2023" name="Life. Sci Alliance">
        <title>Evolutionary insights into 3D genome organization and epigenetic landscape of Vigna mungo.</title>
        <authorList>
            <person name="Junaid A."/>
            <person name="Singh B."/>
            <person name="Bhatia S."/>
        </authorList>
    </citation>
    <scope>NUCLEOTIDE SEQUENCE [LARGE SCALE GENOMIC DNA]</scope>
    <source>
        <tissue evidence="3">Leaf</tissue>
    </source>
</reference>
<sequence length="102" mass="11196">MSKERGRSAKVEFELSLSPPATANSSSANPTSSSSSLCLYSSDPESCVSSETNEEIRSMLLVGCLRCLMYVLFSKDDPNPKCPRCKSTVLLHFLNNNQNTKQ</sequence>
<feature type="domain" description="GIR1-like zinc ribbon" evidence="2">
    <location>
        <begin position="58"/>
        <end position="94"/>
    </location>
</feature>
<evidence type="ECO:0000313" key="4">
    <source>
        <dbReference type="Proteomes" id="UP001374535"/>
    </source>
</evidence>
<name>A0AAQ3MZY7_VIGMU</name>
<gene>
    <name evidence="3" type="ORF">V8G54_026109</name>
</gene>
<dbReference type="InterPro" id="IPR055281">
    <property type="entry name" value="GIR1-2/SIED1"/>
</dbReference>
<dbReference type="Proteomes" id="UP001374535">
    <property type="component" value="Chromosome 8"/>
</dbReference>
<feature type="compositionally biased region" description="Low complexity" evidence="1">
    <location>
        <begin position="15"/>
        <end position="37"/>
    </location>
</feature>